<dbReference type="GeneID" id="113498371"/>
<feature type="chain" id="PRO_5028815270" evidence="1">
    <location>
        <begin position="41"/>
        <end position="86"/>
    </location>
</feature>
<sequence>MKVQFECHLSQYTQLSFNMNFYKLFFVVVLALTMLMSTQAEPNPEPKIKWGKVLKNGVKVAKIGAKVAGAVGTGIKVASAIGALAG</sequence>
<evidence type="ECO:0000313" key="3">
    <source>
        <dbReference type="RefSeq" id="XP_026734190.1"/>
    </source>
</evidence>
<dbReference type="AlphaFoldDB" id="A0A7E5W0S3"/>
<dbReference type="OrthoDB" id="10386696at2759"/>
<protein>
    <submittedName>
        <fullName evidence="3">Cecropin-B1-like</fullName>
    </submittedName>
</protein>
<reference evidence="3" key="1">
    <citation type="submission" date="2025-08" db="UniProtKB">
        <authorList>
            <consortium name="RefSeq"/>
        </authorList>
    </citation>
    <scope>IDENTIFICATION</scope>
</reference>
<evidence type="ECO:0000313" key="2">
    <source>
        <dbReference type="Proteomes" id="UP000322000"/>
    </source>
</evidence>
<organism evidence="2 3">
    <name type="scientific">Trichoplusia ni</name>
    <name type="common">Cabbage looper</name>
    <dbReference type="NCBI Taxonomy" id="7111"/>
    <lineage>
        <taxon>Eukaryota</taxon>
        <taxon>Metazoa</taxon>
        <taxon>Ecdysozoa</taxon>
        <taxon>Arthropoda</taxon>
        <taxon>Hexapoda</taxon>
        <taxon>Insecta</taxon>
        <taxon>Pterygota</taxon>
        <taxon>Neoptera</taxon>
        <taxon>Endopterygota</taxon>
        <taxon>Lepidoptera</taxon>
        <taxon>Glossata</taxon>
        <taxon>Ditrysia</taxon>
        <taxon>Noctuoidea</taxon>
        <taxon>Noctuidae</taxon>
        <taxon>Plusiinae</taxon>
        <taxon>Trichoplusia</taxon>
    </lineage>
</organism>
<evidence type="ECO:0000256" key="1">
    <source>
        <dbReference type="SAM" id="SignalP"/>
    </source>
</evidence>
<keyword evidence="2" id="KW-1185">Reference proteome</keyword>
<name>A0A7E5W0S3_TRINI</name>
<dbReference type="RefSeq" id="XP_026734190.1">
    <property type="nucleotide sequence ID" value="XM_026878389.1"/>
</dbReference>
<proteinExistence type="predicted"/>
<gene>
    <name evidence="3" type="primary">LOC113498371</name>
</gene>
<feature type="signal peptide" evidence="1">
    <location>
        <begin position="1"/>
        <end position="40"/>
    </location>
</feature>
<dbReference type="InParanoid" id="A0A7E5W0S3"/>
<dbReference type="Proteomes" id="UP000322000">
    <property type="component" value="Chromosome 10"/>
</dbReference>
<keyword evidence="1" id="KW-0732">Signal</keyword>
<accession>A0A7E5W0S3</accession>
<dbReference type="KEGG" id="tnl:113498371"/>